<evidence type="ECO:0000256" key="10">
    <source>
        <dbReference type="ARBA" id="ARBA00022984"/>
    </source>
</evidence>
<evidence type="ECO:0000256" key="3">
    <source>
        <dbReference type="ARBA" id="ARBA00007164"/>
    </source>
</evidence>
<dbReference type="InterPro" id="IPR001967">
    <property type="entry name" value="Peptidase_S11_N"/>
</dbReference>
<reference evidence="18 19" key="1">
    <citation type="submission" date="2018-11" db="EMBL/GenBank/DDBJ databases">
        <title>Genomic Encyclopedia of Type Strains, Phase IV (KMG-IV): sequencing the most valuable type-strain genomes for metagenomic binning, comparative biology and taxonomic classification.</title>
        <authorList>
            <person name="Goeker M."/>
        </authorList>
    </citation>
    <scope>NUCLEOTIDE SEQUENCE [LARGE SCALE GENOMIC DNA]</scope>
    <source>
        <strain evidence="18 19">DSM 100275</strain>
    </source>
</reference>
<dbReference type="Gene3D" id="2.60.410.10">
    <property type="entry name" value="D-Ala-D-Ala carboxypeptidase, C-terminal domain"/>
    <property type="match status" value="1"/>
</dbReference>
<comment type="function">
    <text evidence="1">Removes C-terminal D-alanyl residues from sugar-peptide cell wall precursors.</text>
</comment>
<feature type="active site" evidence="13">
    <location>
        <position position="121"/>
    </location>
</feature>
<dbReference type="RefSeq" id="WP_123400062.1">
    <property type="nucleotide sequence ID" value="NZ_RJVI01000001.1"/>
</dbReference>
<evidence type="ECO:0000256" key="14">
    <source>
        <dbReference type="PIRSR" id="PIRSR618044-2"/>
    </source>
</evidence>
<dbReference type="Gene3D" id="3.40.710.10">
    <property type="entry name" value="DD-peptidase/beta-lactamase superfamily"/>
    <property type="match status" value="1"/>
</dbReference>
<dbReference type="GO" id="GO:0006508">
    <property type="term" value="P:proteolysis"/>
    <property type="evidence" value="ECO:0007669"/>
    <property type="project" value="UniProtKB-KW"/>
</dbReference>
<dbReference type="OrthoDB" id="9795979at2"/>
<evidence type="ECO:0000256" key="13">
    <source>
        <dbReference type="PIRSR" id="PIRSR618044-1"/>
    </source>
</evidence>
<comment type="pathway">
    <text evidence="2">Cell wall biogenesis; peptidoglycan biosynthesis.</text>
</comment>
<feature type="chain" id="PRO_5018125994" description="serine-type D-Ala-D-Ala carboxypeptidase" evidence="16">
    <location>
        <begin position="22"/>
        <end position="380"/>
    </location>
</feature>
<keyword evidence="8" id="KW-0378">Hydrolase</keyword>
<dbReference type="PANTHER" id="PTHR21581:SF6">
    <property type="entry name" value="TRAFFICKING PROTEIN PARTICLE COMPLEX SUBUNIT 12"/>
    <property type="match status" value="1"/>
</dbReference>
<dbReference type="SUPFAM" id="SSF56601">
    <property type="entry name" value="beta-lactamase/transpeptidase-like"/>
    <property type="match status" value="1"/>
</dbReference>
<keyword evidence="9" id="KW-0133">Cell shape</keyword>
<evidence type="ECO:0000313" key="18">
    <source>
        <dbReference type="EMBL" id="ROR34684.1"/>
    </source>
</evidence>
<evidence type="ECO:0000256" key="7">
    <source>
        <dbReference type="ARBA" id="ARBA00022729"/>
    </source>
</evidence>
<proteinExistence type="inferred from homology"/>
<dbReference type="InterPro" id="IPR012338">
    <property type="entry name" value="Beta-lactam/transpept-like"/>
</dbReference>
<dbReference type="GO" id="GO:0009252">
    <property type="term" value="P:peptidoglycan biosynthetic process"/>
    <property type="evidence" value="ECO:0007669"/>
    <property type="project" value="UniProtKB-UniPathway"/>
</dbReference>
<comment type="similarity">
    <text evidence="3 15">Belongs to the peptidase S11 family.</text>
</comment>
<evidence type="ECO:0000256" key="12">
    <source>
        <dbReference type="ARBA" id="ARBA00034000"/>
    </source>
</evidence>
<comment type="caution">
    <text evidence="18">The sequence shown here is derived from an EMBL/GenBank/DDBJ whole genome shotgun (WGS) entry which is preliminary data.</text>
</comment>
<keyword evidence="19" id="KW-1185">Reference proteome</keyword>
<evidence type="ECO:0000313" key="19">
    <source>
        <dbReference type="Proteomes" id="UP000276634"/>
    </source>
</evidence>
<dbReference type="EC" id="3.4.16.4" evidence="4"/>
<comment type="catalytic activity">
    <reaction evidence="12">
        <text>Preferential cleavage: (Ac)2-L-Lys-D-Ala-|-D-Ala. Also transpeptidation of peptidyl-alanyl moieties that are N-acyl substituents of D-alanine.</text>
        <dbReference type="EC" id="3.4.16.4"/>
    </reaction>
</comment>
<feature type="signal peptide" evidence="16">
    <location>
        <begin position="1"/>
        <end position="21"/>
    </location>
</feature>
<dbReference type="InterPro" id="IPR018044">
    <property type="entry name" value="Peptidase_S11"/>
</dbReference>
<dbReference type="GO" id="GO:0071555">
    <property type="term" value="P:cell wall organization"/>
    <property type="evidence" value="ECO:0007669"/>
    <property type="project" value="UniProtKB-KW"/>
</dbReference>
<dbReference type="Pfam" id="PF00768">
    <property type="entry name" value="Peptidase_S11"/>
    <property type="match status" value="1"/>
</dbReference>
<organism evidence="18 19">
    <name type="scientific">Inmirania thermothiophila</name>
    <dbReference type="NCBI Taxonomy" id="1750597"/>
    <lineage>
        <taxon>Bacteria</taxon>
        <taxon>Pseudomonadati</taxon>
        <taxon>Pseudomonadota</taxon>
        <taxon>Gammaproteobacteria</taxon>
        <taxon>Chromatiales</taxon>
        <taxon>Ectothiorhodospiraceae</taxon>
        <taxon>Inmirania</taxon>
    </lineage>
</organism>
<feature type="binding site" evidence="14">
    <location>
        <position position="223"/>
    </location>
    <ligand>
        <name>substrate</name>
    </ligand>
</feature>
<dbReference type="InterPro" id="IPR012907">
    <property type="entry name" value="Peptidase_S11_C"/>
</dbReference>
<evidence type="ECO:0000256" key="11">
    <source>
        <dbReference type="ARBA" id="ARBA00023316"/>
    </source>
</evidence>
<feature type="active site" description="Acyl-ester intermediate" evidence="13">
    <location>
        <position position="64"/>
    </location>
</feature>
<keyword evidence="5" id="KW-0121">Carboxypeptidase</keyword>
<dbReference type="SUPFAM" id="SSF69189">
    <property type="entry name" value="Penicillin-binding protein associated domain"/>
    <property type="match status" value="1"/>
</dbReference>
<dbReference type="UniPathway" id="UPA00219"/>
<evidence type="ECO:0000256" key="4">
    <source>
        <dbReference type="ARBA" id="ARBA00012448"/>
    </source>
</evidence>
<protein>
    <recommendedName>
        <fullName evidence="4">serine-type D-Ala-D-Ala carboxypeptidase</fullName>
        <ecNumber evidence="4">3.4.16.4</ecNumber>
    </recommendedName>
</protein>
<dbReference type="AlphaFoldDB" id="A0A3N1Y789"/>
<feature type="active site" description="Acyl-ester intermediate" evidence="13">
    <location>
        <position position="61"/>
    </location>
</feature>
<evidence type="ECO:0000259" key="17">
    <source>
        <dbReference type="SMART" id="SM00936"/>
    </source>
</evidence>
<keyword evidence="10" id="KW-0573">Peptidoglycan synthesis</keyword>
<dbReference type="InterPro" id="IPR037167">
    <property type="entry name" value="Peptidase_S11_C_sf"/>
</dbReference>
<dbReference type="GO" id="GO:0008360">
    <property type="term" value="P:regulation of cell shape"/>
    <property type="evidence" value="ECO:0007669"/>
    <property type="project" value="UniProtKB-KW"/>
</dbReference>
<keyword evidence="6" id="KW-0645">Protease</keyword>
<dbReference type="Pfam" id="PF07943">
    <property type="entry name" value="PBP5_C"/>
    <property type="match status" value="1"/>
</dbReference>
<evidence type="ECO:0000256" key="16">
    <source>
        <dbReference type="SAM" id="SignalP"/>
    </source>
</evidence>
<evidence type="ECO:0000256" key="1">
    <source>
        <dbReference type="ARBA" id="ARBA00003217"/>
    </source>
</evidence>
<feature type="domain" description="Peptidase S11 D-Ala-D-Ala carboxypeptidase A C-terminal" evidence="17">
    <location>
        <begin position="273"/>
        <end position="364"/>
    </location>
</feature>
<keyword evidence="7 16" id="KW-0732">Signal</keyword>
<evidence type="ECO:0000256" key="2">
    <source>
        <dbReference type="ARBA" id="ARBA00004752"/>
    </source>
</evidence>
<dbReference type="PRINTS" id="PR00725">
    <property type="entry name" value="DADACBPTASE1"/>
</dbReference>
<dbReference type="InterPro" id="IPR015956">
    <property type="entry name" value="Peniciliin-bd_prot_C_sf"/>
</dbReference>
<name>A0A3N1Y789_9GAMM</name>
<sequence>MPAIVILIALVAALAAPALRAAAPPVPAPPALEARSYLLMDFDSGRVLAAREPEARVEPASITKVMTTYVVLREIAAGRIRLDDAVTVSEKAWRTPGSRMFIEVGTKVTVRELLMGLIVQSGNDASVALAEQVAGTEAAFADLMNRTAAELGLTGSHFVNATGLPDPEHYMTARDIALLARALIRDFPREYAWFKERVYEYNGIRQYNRNRLLWRDGSVDGIKTGHTESAGYSLVASARRGPMRLISVVLGTRSDEARTEASQALLNYGFRFFETHRLYAAGKPLTEARVWKGARPTVGLGLAEDLYVTIPRGAYEQLEAEMALDGTAVTAPARKGQRLGTVRVRLGGETLAERPLVALADVPLGGLAQRLIDEVRLWFQ</sequence>
<evidence type="ECO:0000256" key="8">
    <source>
        <dbReference type="ARBA" id="ARBA00022801"/>
    </source>
</evidence>
<evidence type="ECO:0000256" key="15">
    <source>
        <dbReference type="RuleBase" id="RU004016"/>
    </source>
</evidence>
<keyword evidence="11" id="KW-0961">Cell wall biogenesis/degradation</keyword>
<accession>A0A3N1Y789</accession>
<dbReference type="PANTHER" id="PTHR21581">
    <property type="entry name" value="D-ALANYL-D-ALANINE CARBOXYPEPTIDASE"/>
    <property type="match status" value="1"/>
</dbReference>
<dbReference type="SMART" id="SM00936">
    <property type="entry name" value="PBP5_C"/>
    <property type="match status" value="1"/>
</dbReference>
<dbReference type="GO" id="GO:0009002">
    <property type="term" value="F:serine-type D-Ala-D-Ala carboxypeptidase activity"/>
    <property type="evidence" value="ECO:0007669"/>
    <property type="project" value="UniProtKB-EC"/>
</dbReference>
<evidence type="ECO:0000256" key="9">
    <source>
        <dbReference type="ARBA" id="ARBA00022960"/>
    </source>
</evidence>
<dbReference type="EMBL" id="RJVI01000001">
    <property type="protein sequence ID" value="ROR34684.1"/>
    <property type="molecule type" value="Genomic_DNA"/>
</dbReference>
<evidence type="ECO:0000256" key="6">
    <source>
        <dbReference type="ARBA" id="ARBA00022670"/>
    </source>
</evidence>
<evidence type="ECO:0000256" key="5">
    <source>
        <dbReference type="ARBA" id="ARBA00022645"/>
    </source>
</evidence>
<dbReference type="Proteomes" id="UP000276634">
    <property type="component" value="Unassembled WGS sequence"/>
</dbReference>
<gene>
    <name evidence="18" type="ORF">EDC57_0585</name>
</gene>